<keyword evidence="2" id="KW-1185">Reference proteome</keyword>
<evidence type="ECO:0008006" key="3">
    <source>
        <dbReference type="Google" id="ProtNLM"/>
    </source>
</evidence>
<reference evidence="1 2" key="1">
    <citation type="submission" date="2020-01" db="EMBL/GenBank/DDBJ databases">
        <title>Draft genome sequence of Cand. Neptunochlamydia vexilliferae K9.</title>
        <authorList>
            <person name="Schulz F."/>
            <person name="Koestlbacher S."/>
            <person name="Wascher F."/>
            <person name="Pizzetti I."/>
            <person name="Horn M."/>
        </authorList>
    </citation>
    <scope>NUCLEOTIDE SEQUENCE [LARGE SCALE GENOMIC DNA]</scope>
    <source>
        <strain evidence="1 2">K9</strain>
    </source>
</reference>
<proteinExistence type="predicted"/>
<protein>
    <recommendedName>
        <fullName evidence="3">PIN domain-containing protein</fullName>
    </recommendedName>
</protein>
<name>A0ABS0AXD4_9BACT</name>
<dbReference type="InterPro" id="IPR029060">
    <property type="entry name" value="PIN-like_dom_sf"/>
</dbReference>
<gene>
    <name evidence="1" type="ORF">NEPTK9_000298</name>
</gene>
<accession>A0ABS0AXD4</accession>
<evidence type="ECO:0000313" key="1">
    <source>
        <dbReference type="EMBL" id="MBF5058799.1"/>
    </source>
</evidence>
<dbReference type="SUPFAM" id="SSF88723">
    <property type="entry name" value="PIN domain-like"/>
    <property type="match status" value="1"/>
</dbReference>
<comment type="caution">
    <text evidence="1">The sequence shown here is derived from an EMBL/GenBank/DDBJ whole genome shotgun (WGS) entry which is preliminary data.</text>
</comment>
<dbReference type="EMBL" id="JAAEJV010000004">
    <property type="protein sequence ID" value="MBF5058799.1"/>
    <property type="molecule type" value="Genomic_DNA"/>
</dbReference>
<organism evidence="1 2">
    <name type="scientific">Candidatus Neptunichlamydia vexilliferae</name>
    <dbReference type="NCBI Taxonomy" id="1651774"/>
    <lineage>
        <taxon>Bacteria</taxon>
        <taxon>Pseudomonadati</taxon>
        <taxon>Chlamydiota</taxon>
        <taxon>Chlamydiia</taxon>
        <taxon>Parachlamydiales</taxon>
        <taxon>Simkaniaceae</taxon>
        <taxon>Candidatus Neptunichlamydia</taxon>
    </lineage>
</organism>
<sequence>MLLRRVGMPILKELKKHKLLIDTQIWIWAMVGDPKLQKPFQRAFERALEANSILVSSMSVWEIGMLVEKKWIKIDMDTLVLCQP</sequence>
<evidence type="ECO:0000313" key="2">
    <source>
        <dbReference type="Proteomes" id="UP001194714"/>
    </source>
</evidence>
<dbReference type="Proteomes" id="UP001194714">
    <property type="component" value="Unassembled WGS sequence"/>
</dbReference>